<dbReference type="Proteomes" id="UP001180551">
    <property type="component" value="Unassembled WGS sequence"/>
</dbReference>
<keyword evidence="2" id="KW-1185">Reference proteome</keyword>
<proteinExistence type="predicted"/>
<protein>
    <recommendedName>
        <fullName evidence="3">Tat pathway signal protein</fullName>
    </recommendedName>
</protein>
<dbReference type="EMBL" id="JAVRFE010000030">
    <property type="protein sequence ID" value="MDT0458414.1"/>
    <property type="molecule type" value="Genomic_DNA"/>
</dbReference>
<evidence type="ECO:0000313" key="2">
    <source>
        <dbReference type="Proteomes" id="UP001180551"/>
    </source>
</evidence>
<dbReference type="InterPro" id="IPR011990">
    <property type="entry name" value="TPR-like_helical_dom_sf"/>
</dbReference>
<dbReference type="Gene3D" id="1.25.40.10">
    <property type="entry name" value="Tetratricopeptide repeat domain"/>
    <property type="match status" value="1"/>
</dbReference>
<name>A0ABU2TBX3_9ACTN</name>
<gene>
    <name evidence="1" type="ORF">RM550_22190</name>
</gene>
<sequence>MTAMFSRIDQRHGGGHARTAVVQYLTTDVAAYLNGHFTDDHVRREMFSAAGELAYLSGWMAFDNAQHALAQRYFTTAVSLAAQADDAPMAGHVLRAMAHQAVDLGHPGHALNVAVASVEGDRYALATPRERALLGVVHARALAAVGQKKAAVAALLRAEDDLSSARPGDEDPARVFFFGEASLAHETACTLRDIGDLNGAQQQFRRSVRTRAASSFTRTHAVTLGYLGAVQARQGAVEEACATWSRALDSMDGIHSARARRTATDMRRALSPVRGRGISMVAELDHRAAAYLAESA</sequence>
<reference evidence="1" key="1">
    <citation type="submission" date="2024-05" db="EMBL/GenBank/DDBJ databases">
        <title>30 novel species of actinomycetes from the DSMZ collection.</title>
        <authorList>
            <person name="Nouioui I."/>
        </authorList>
    </citation>
    <scope>NUCLEOTIDE SEQUENCE</scope>
    <source>
        <strain evidence="1">DSM 41527</strain>
    </source>
</reference>
<organism evidence="1 2">
    <name type="scientific">Streptomyces mooreae</name>
    <dbReference type="NCBI Taxonomy" id="3075523"/>
    <lineage>
        <taxon>Bacteria</taxon>
        <taxon>Bacillati</taxon>
        <taxon>Actinomycetota</taxon>
        <taxon>Actinomycetes</taxon>
        <taxon>Kitasatosporales</taxon>
        <taxon>Streptomycetaceae</taxon>
        <taxon>Streptomyces</taxon>
    </lineage>
</organism>
<evidence type="ECO:0008006" key="3">
    <source>
        <dbReference type="Google" id="ProtNLM"/>
    </source>
</evidence>
<accession>A0ABU2TBX3</accession>
<evidence type="ECO:0000313" key="1">
    <source>
        <dbReference type="EMBL" id="MDT0458414.1"/>
    </source>
</evidence>
<dbReference type="RefSeq" id="WP_311625488.1">
    <property type="nucleotide sequence ID" value="NZ_JAVRFE010000030.1"/>
</dbReference>
<dbReference type="SUPFAM" id="SSF48452">
    <property type="entry name" value="TPR-like"/>
    <property type="match status" value="1"/>
</dbReference>
<comment type="caution">
    <text evidence="1">The sequence shown here is derived from an EMBL/GenBank/DDBJ whole genome shotgun (WGS) entry which is preliminary data.</text>
</comment>